<proteinExistence type="predicted"/>
<dbReference type="PROSITE" id="PS50932">
    <property type="entry name" value="HTH_LACI_2"/>
    <property type="match status" value="1"/>
</dbReference>
<evidence type="ECO:0000256" key="2">
    <source>
        <dbReference type="ARBA" id="ARBA00023015"/>
    </source>
</evidence>
<dbReference type="PANTHER" id="PTHR30146">
    <property type="entry name" value="LACI-RELATED TRANSCRIPTIONAL REPRESSOR"/>
    <property type="match status" value="1"/>
</dbReference>
<dbReference type="SUPFAM" id="SSF53822">
    <property type="entry name" value="Periplasmic binding protein-like I"/>
    <property type="match status" value="1"/>
</dbReference>
<keyword evidence="2" id="KW-0805">Transcription regulation</keyword>
<name>A0ABZ0SMF7_9MICO</name>
<keyword evidence="3 6" id="KW-0238">DNA-binding</keyword>
<dbReference type="InterPro" id="IPR028082">
    <property type="entry name" value="Peripla_BP_I"/>
</dbReference>
<dbReference type="SUPFAM" id="SSF47413">
    <property type="entry name" value="lambda repressor-like DNA-binding domains"/>
    <property type="match status" value="1"/>
</dbReference>
<sequence>MTAARRPTLADVAKLSGLSKTAVSLILNNRPGTRLSEDAVERAHAAAAQLGYKPNPAAQSLRSGKTRSIGFISDQVTITRFASAMVRGTLRAAKELGHTVLIAETGDHVSQLEEAFDEMIDRRVDGVIVGLMAARMVDVPAAPHGVPVVIVNGTTPDDLPSVLPDEYAAGRAMATLLLEAGHRRIGFIGDVPHIAGDLRRSATIARRLAGIREALADRDVTPVEVVVDDWTPQIGYAEAHRMLSAHRDLTAVIAATDGVAFGVYQAIADLGLRVPHDISVVSFDDEELANLVRPGLTTARLPYEEMARHGVEMLLGDRELAHELLPMPVIRRDSVRELAEAPAVAGD</sequence>
<feature type="domain" description="HTH lacI-type" evidence="5">
    <location>
        <begin position="7"/>
        <end position="63"/>
    </location>
</feature>
<dbReference type="Pfam" id="PF13377">
    <property type="entry name" value="Peripla_BP_3"/>
    <property type="match status" value="1"/>
</dbReference>
<dbReference type="CDD" id="cd06288">
    <property type="entry name" value="PBP1_sucrose_transcription_regulator"/>
    <property type="match status" value="1"/>
</dbReference>
<dbReference type="EMBL" id="CP139368">
    <property type="protein sequence ID" value="WPR89389.1"/>
    <property type="molecule type" value="Genomic_DNA"/>
</dbReference>
<dbReference type="CDD" id="cd01392">
    <property type="entry name" value="HTH_LacI"/>
    <property type="match status" value="1"/>
</dbReference>
<dbReference type="Proteomes" id="UP001323798">
    <property type="component" value="Chromosome"/>
</dbReference>
<evidence type="ECO:0000256" key="4">
    <source>
        <dbReference type="ARBA" id="ARBA00023163"/>
    </source>
</evidence>
<dbReference type="Gene3D" id="3.40.50.2300">
    <property type="match status" value="2"/>
</dbReference>
<dbReference type="RefSeq" id="WP_320942105.1">
    <property type="nucleotide sequence ID" value="NZ_BAABEU010000001.1"/>
</dbReference>
<dbReference type="InterPro" id="IPR010982">
    <property type="entry name" value="Lambda_DNA-bd_dom_sf"/>
</dbReference>
<keyword evidence="7" id="KW-1185">Reference proteome</keyword>
<dbReference type="Pfam" id="PF00356">
    <property type="entry name" value="LacI"/>
    <property type="match status" value="1"/>
</dbReference>
<evidence type="ECO:0000313" key="6">
    <source>
        <dbReference type="EMBL" id="WPR89389.1"/>
    </source>
</evidence>
<dbReference type="Gene3D" id="1.10.260.40">
    <property type="entry name" value="lambda repressor-like DNA-binding domains"/>
    <property type="match status" value="1"/>
</dbReference>
<gene>
    <name evidence="6" type="ORF">SM116_16765</name>
</gene>
<protein>
    <submittedName>
        <fullName evidence="6">LacI family DNA-binding transcriptional regulator</fullName>
    </submittedName>
</protein>
<evidence type="ECO:0000256" key="3">
    <source>
        <dbReference type="ARBA" id="ARBA00023125"/>
    </source>
</evidence>
<evidence type="ECO:0000313" key="7">
    <source>
        <dbReference type="Proteomes" id="UP001323798"/>
    </source>
</evidence>
<dbReference type="InterPro" id="IPR000843">
    <property type="entry name" value="HTH_LacI"/>
</dbReference>
<reference evidence="6 7" key="1">
    <citation type="submission" date="2023-11" db="EMBL/GenBank/DDBJ databases">
        <title>Genome sequence of Microbacterium rhizosphaerae KACC 19337.</title>
        <authorList>
            <person name="Choi H."/>
            <person name="Kim S."/>
            <person name="Kim Y."/>
            <person name="Kwon S.-W."/>
            <person name="Heo J."/>
        </authorList>
    </citation>
    <scope>NUCLEOTIDE SEQUENCE [LARGE SCALE GENOMIC DNA]</scope>
    <source>
        <strain evidence="6 7">KACC 19337</strain>
    </source>
</reference>
<dbReference type="SMART" id="SM00354">
    <property type="entry name" value="HTH_LACI"/>
    <property type="match status" value="1"/>
</dbReference>
<evidence type="ECO:0000256" key="1">
    <source>
        <dbReference type="ARBA" id="ARBA00022491"/>
    </source>
</evidence>
<organism evidence="6 7">
    <name type="scientific">Microbacterium rhizosphaerae</name>
    <dbReference type="NCBI Taxonomy" id="1678237"/>
    <lineage>
        <taxon>Bacteria</taxon>
        <taxon>Bacillati</taxon>
        <taxon>Actinomycetota</taxon>
        <taxon>Actinomycetes</taxon>
        <taxon>Micrococcales</taxon>
        <taxon>Microbacteriaceae</taxon>
        <taxon>Microbacterium</taxon>
    </lineage>
</organism>
<dbReference type="InterPro" id="IPR046335">
    <property type="entry name" value="LacI/GalR-like_sensor"/>
</dbReference>
<dbReference type="GO" id="GO:0003677">
    <property type="term" value="F:DNA binding"/>
    <property type="evidence" value="ECO:0007669"/>
    <property type="project" value="UniProtKB-KW"/>
</dbReference>
<evidence type="ECO:0000259" key="5">
    <source>
        <dbReference type="PROSITE" id="PS50932"/>
    </source>
</evidence>
<accession>A0ABZ0SMF7</accession>
<dbReference type="PANTHER" id="PTHR30146:SF148">
    <property type="entry name" value="HTH-TYPE TRANSCRIPTIONAL REPRESSOR PURR-RELATED"/>
    <property type="match status" value="1"/>
</dbReference>
<keyword evidence="1" id="KW-0678">Repressor</keyword>
<keyword evidence="4" id="KW-0804">Transcription</keyword>